<dbReference type="KEGG" id="psoj:PHYSODRAFT_440456"/>
<keyword evidence="2" id="KW-1185">Reference proteome</keyword>
<organism evidence="1 2">
    <name type="scientific">Phytophthora sojae (strain P6497)</name>
    <name type="common">Soybean stem and root rot agent</name>
    <name type="synonym">Phytophthora megasperma f. sp. glycines</name>
    <dbReference type="NCBI Taxonomy" id="1094619"/>
    <lineage>
        <taxon>Eukaryota</taxon>
        <taxon>Sar</taxon>
        <taxon>Stramenopiles</taxon>
        <taxon>Oomycota</taxon>
        <taxon>Peronosporomycetes</taxon>
        <taxon>Peronosporales</taxon>
        <taxon>Peronosporaceae</taxon>
        <taxon>Phytophthora</taxon>
    </lineage>
</organism>
<dbReference type="InParanoid" id="G4YMP4"/>
<dbReference type="Proteomes" id="UP000002640">
    <property type="component" value="Unassembled WGS sequence"/>
</dbReference>
<proteinExistence type="predicted"/>
<evidence type="ECO:0000313" key="1">
    <source>
        <dbReference type="EMBL" id="EGZ28919.1"/>
    </source>
</evidence>
<dbReference type="RefSeq" id="XP_009516194.1">
    <property type="nucleotide sequence ID" value="XM_009517899.1"/>
</dbReference>
<dbReference type="AlphaFoldDB" id="G4YMP4"/>
<dbReference type="SUPFAM" id="SSF81585">
    <property type="entry name" value="PsbU/PolX domain-like"/>
    <property type="match status" value="1"/>
</dbReference>
<dbReference type="Gene3D" id="1.10.150.320">
    <property type="entry name" value="Photosystem II 12 kDa extrinsic protein"/>
    <property type="match status" value="1"/>
</dbReference>
<name>G4YMP4_PHYSP</name>
<feature type="non-terminal residue" evidence="1">
    <location>
        <position position="1"/>
    </location>
</feature>
<dbReference type="GeneID" id="20652641"/>
<dbReference type="EMBL" id="JH159151">
    <property type="protein sequence ID" value="EGZ28919.1"/>
    <property type="molecule type" value="Genomic_DNA"/>
</dbReference>
<sequence>YEVIQCKYVKRKINETLFFQERAKAVGDSDVFLLITSVRLTTQFSLPPRCGVVSYDEFREYFGPYASRAFRSFLDPPYINTASLQILSMVEGLGDATIRRIVVKRPFTSIEQAI</sequence>
<feature type="non-terminal residue" evidence="1">
    <location>
        <position position="114"/>
    </location>
</feature>
<dbReference type="OMA" id="QCKYVKR"/>
<accession>G4YMP4</accession>
<gene>
    <name evidence="1" type="ORF">PHYSODRAFT_440456</name>
</gene>
<reference evidence="1 2" key="1">
    <citation type="journal article" date="2006" name="Science">
        <title>Phytophthora genome sequences uncover evolutionary origins and mechanisms of pathogenesis.</title>
        <authorList>
            <person name="Tyler B.M."/>
            <person name="Tripathy S."/>
            <person name="Zhang X."/>
            <person name="Dehal P."/>
            <person name="Jiang R.H."/>
            <person name="Aerts A."/>
            <person name="Arredondo F.D."/>
            <person name="Baxter L."/>
            <person name="Bensasson D."/>
            <person name="Beynon J.L."/>
            <person name="Chapman J."/>
            <person name="Damasceno C.M."/>
            <person name="Dorrance A.E."/>
            <person name="Dou D."/>
            <person name="Dickerman A.W."/>
            <person name="Dubchak I.L."/>
            <person name="Garbelotto M."/>
            <person name="Gijzen M."/>
            <person name="Gordon S.G."/>
            <person name="Govers F."/>
            <person name="Grunwald N.J."/>
            <person name="Huang W."/>
            <person name="Ivors K.L."/>
            <person name="Jones R.W."/>
            <person name="Kamoun S."/>
            <person name="Krampis K."/>
            <person name="Lamour K.H."/>
            <person name="Lee M.K."/>
            <person name="McDonald W.H."/>
            <person name="Medina M."/>
            <person name="Meijer H.J."/>
            <person name="Nordberg E.K."/>
            <person name="Maclean D.J."/>
            <person name="Ospina-Giraldo M.D."/>
            <person name="Morris P.F."/>
            <person name="Phuntumart V."/>
            <person name="Putnam N.H."/>
            <person name="Rash S."/>
            <person name="Rose J.K."/>
            <person name="Sakihama Y."/>
            <person name="Salamov A.A."/>
            <person name="Savidor A."/>
            <person name="Scheuring C.F."/>
            <person name="Smith B.M."/>
            <person name="Sobral B.W."/>
            <person name="Terry A."/>
            <person name="Torto-Alalibo T.A."/>
            <person name="Win J."/>
            <person name="Xu Z."/>
            <person name="Zhang H."/>
            <person name="Grigoriev I.V."/>
            <person name="Rokhsar D.S."/>
            <person name="Boore J.L."/>
        </authorList>
    </citation>
    <scope>NUCLEOTIDE SEQUENCE [LARGE SCALE GENOMIC DNA]</scope>
    <source>
        <strain evidence="1 2">P6497</strain>
    </source>
</reference>
<protein>
    <submittedName>
        <fullName evidence="1">Uncharacterized protein</fullName>
    </submittedName>
</protein>
<evidence type="ECO:0000313" key="2">
    <source>
        <dbReference type="Proteomes" id="UP000002640"/>
    </source>
</evidence>